<evidence type="ECO:0000256" key="8">
    <source>
        <dbReference type="SAM" id="SignalP"/>
    </source>
</evidence>
<dbReference type="EMBL" id="UYSU01035387">
    <property type="protein sequence ID" value="VDL96056.1"/>
    <property type="molecule type" value="Genomic_DNA"/>
</dbReference>
<feature type="domain" description="ER membrane protein complex subunit 7 beta-sandwich" evidence="9">
    <location>
        <begin position="33"/>
        <end position="142"/>
    </location>
</feature>
<evidence type="ECO:0000256" key="1">
    <source>
        <dbReference type="ARBA" id="ARBA00004167"/>
    </source>
</evidence>
<sequence length="205" mass="23227">MLLLLVAAFIQQLRTSDCTSIEGVVVPPLNASPDWVIHTRIRVDGQKYIGFVKTDGSFIVSDVPSGSYLLEITNPVYLFQPVRVDINSKGKIRARKANVLQTNAVKSVPYPLRITSVGKALFFQPREQLRTLDLLLNPTVLLMVLPLLLIMLSPKMMDMNDPEFKEMQQMNILNKQNNMPELSDVSDSMTFKQGHQYDCNCTWIK</sequence>
<dbReference type="STRING" id="70667.A0A183SZM3"/>
<accession>A0A183SZM3</accession>
<evidence type="ECO:0000313" key="11">
    <source>
        <dbReference type="Proteomes" id="UP000275846"/>
    </source>
</evidence>
<evidence type="ECO:0000256" key="2">
    <source>
        <dbReference type="ARBA" id="ARBA00008880"/>
    </source>
</evidence>
<dbReference type="GO" id="GO:0072546">
    <property type="term" value="C:EMC complex"/>
    <property type="evidence" value="ECO:0007669"/>
    <property type="project" value="TreeGrafter"/>
</dbReference>
<dbReference type="WBParaSite" id="SSLN_0001003301-mRNA-1">
    <property type="protein sequence ID" value="SSLN_0001003301-mRNA-1"/>
    <property type="gene ID" value="SSLN_0001003301"/>
</dbReference>
<dbReference type="InterPro" id="IPR039163">
    <property type="entry name" value="EMC7"/>
</dbReference>
<evidence type="ECO:0000256" key="3">
    <source>
        <dbReference type="ARBA" id="ARBA00022692"/>
    </source>
</evidence>
<dbReference type="SUPFAM" id="SSF49452">
    <property type="entry name" value="Starch-binding domain-like"/>
    <property type="match status" value="1"/>
</dbReference>
<dbReference type="PANTHER" id="PTHR13605">
    <property type="entry name" value="ER MEMBRANE PROTEIN COMPLEX SUBUNIT 7"/>
    <property type="match status" value="1"/>
</dbReference>
<evidence type="ECO:0000313" key="10">
    <source>
        <dbReference type="EMBL" id="VDL96056.1"/>
    </source>
</evidence>
<feature type="signal peptide" evidence="8">
    <location>
        <begin position="1"/>
        <end position="18"/>
    </location>
</feature>
<proteinExistence type="inferred from homology"/>
<keyword evidence="5 7" id="KW-1133">Transmembrane helix</keyword>
<dbReference type="Proteomes" id="UP000275846">
    <property type="component" value="Unassembled WGS sequence"/>
</dbReference>
<name>A0A183SZM3_SCHSO</name>
<comment type="subcellular location">
    <subcellularLocation>
        <location evidence="1">Membrane</location>
        <topology evidence="1">Single-pass membrane protein</topology>
    </subcellularLocation>
</comment>
<evidence type="ECO:0000256" key="4">
    <source>
        <dbReference type="ARBA" id="ARBA00022729"/>
    </source>
</evidence>
<keyword evidence="6 7" id="KW-0472">Membrane</keyword>
<keyword evidence="3 7" id="KW-0812">Transmembrane</keyword>
<evidence type="ECO:0000256" key="7">
    <source>
        <dbReference type="SAM" id="Phobius"/>
    </source>
</evidence>
<dbReference type="Gene3D" id="2.60.40.1120">
    <property type="entry name" value="Carboxypeptidase-like, regulatory domain"/>
    <property type="match status" value="1"/>
</dbReference>
<evidence type="ECO:0000256" key="5">
    <source>
        <dbReference type="ARBA" id="ARBA00022989"/>
    </source>
</evidence>
<comment type="similarity">
    <text evidence="2">Belongs to the EMC7 family.</text>
</comment>
<dbReference type="InterPro" id="IPR013784">
    <property type="entry name" value="Carb-bd-like_fold"/>
</dbReference>
<dbReference type="GO" id="GO:0030246">
    <property type="term" value="F:carbohydrate binding"/>
    <property type="evidence" value="ECO:0007669"/>
    <property type="project" value="InterPro"/>
</dbReference>
<dbReference type="PANTHER" id="PTHR13605:SF4">
    <property type="entry name" value="ER MEMBRANE PROTEIN COMPLEX SUBUNIT 7"/>
    <property type="match status" value="1"/>
</dbReference>
<gene>
    <name evidence="10" type="ORF">SSLN_LOCUS9671</name>
</gene>
<feature type="chain" id="PRO_5043141367" evidence="8">
    <location>
        <begin position="19"/>
        <end position="205"/>
    </location>
</feature>
<keyword evidence="11" id="KW-1185">Reference proteome</keyword>
<evidence type="ECO:0000259" key="9">
    <source>
        <dbReference type="Pfam" id="PF09430"/>
    </source>
</evidence>
<reference evidence="12" key="1">
    <citation type="submission" date="2016-06" db="UniProtKB">
        <authorList>
            <consortium name="WormBaseParasite"/>
        </authorList>
    </citation>
    <scope>IDENTIFICATION</scope>
</reference>
<evidence type="ECO:0000313" key="12">
    <source>
        <dbReference type="WBParaSite" id="SSLN_0001003301-mRNA-1"/>
    </source>
</evidence>
<evidence type="ECO:0000256" key="6">
    <source>
        <dbReference type="ARBA" id="ARBA00023136"/>
    </source>
</evidence>
<protein>
    <submittedName>
        <fullName evidence="12">DUF2012 domain-containing protein</fullName>
    </submittedName>
</protein>
<reference evidence="10 11" key="2">
    <citation type="submission" date="2018-11" db="EMBL/GenBank/DDBJ databases">
        <authorList>
            <consortium name="Pathogen Informatics"/>
        </authorList>
    </citation>
    <scope>NUCLEOTIDE SEQUENCE [LARGE SCALE GENOMIC DNA]</scope>
    <source>
        <strain evidence="10 11">NST_G2</strain>
    </source>
</reference>
<dbReference type="InterPro" id="IPR019008">
    <property type="entry name" value="Beta_sandwich_EMC7"/>
</dbReference>
<dbReference type="AlphaFoldDB" id="A0A183SZM3"/>
<dbReference type="OrthoDB" id="27095at2759"/>
<feature type="transmembrane region" description="Helical" evidence="7">
    <location>
        <begin position="134"/>
        <end position="152"/>
    </location>
</feature>
<dbReference type="Pfam" id="PF09430">
    <property type="entry name" value="EMC7_beta-sandw"/>
    <property type="match status" value="1"/>
</dbReference>
<keyword evidence="4 8" id="KW-0732">Signal</keyword>
<organism evidence="12">
    <name type="scientific">Schistocephalus solidus</name>
    <name type="common">Tapeworm</name>
    <dbReference type="NCBI Taxonomy" id="70667"/>
    <lineage>
        <taxon>Eukaryota</taxon>
        <taxon>Metazoa</taxon>
        <taxon>Spiralia</taxon>
        <taxon>Lophotrochozoa</taxon>
        <taxon>Platyhelminthes</taxon>
        <taxon>Cestoda</taxon>
        <taxon>Eucestoda</taxon>
        <taxon>Diphyllobothriidea</taxon>
        <taxon>Diphyllobothriidae</taxon>
        <taxon>Schistocephalus</taxon>
    </lineage>
</organism>